<evidence type="ECO:0000313" key="3">
    <source>
        <dbReference type="EMBL" id="GMI21574.1"/>
    </source>
</evidence>
<feature type="region of interest" description="Disordered" evidence="1">
    <location>
        <begin position="344"/>
        <end position="369"/>
    </location>
</feature>
<gene>
    <name evidence="3" type="ORF">TeGR_g14839</name>
</gene>
<feature type="transmembrane region" description="Helical" evidence="2">
    <location>
        <begin position="211"/>
        <end position="229"/>
    </location>
</feature>
<evidence type="ECO:0000313" key="4">
    <source>
        <dbReference type="Proteomes" id="UP001165060"/>
    </source>
</evidence>
<feature type="transmembrane region" description="Helical" evidence="2">
    <location>
        <begin position="89"/>
        <end position="111"/>
    </location>
</feature>
<protein>
    <submittedName>
        <fullName evidence="3">Uncharacterized protein</fullName>
    </submittedName>
</protein>
<evidence type="ECO:0000256" key="1">
    <source>
        <dbReference type="SAM" id="MobiDB-lite"/>
    </source>
</evidence>
<keyword evidence="4" id="KW-1185">Reference proteome</keyword>
<keyword evidence="2" id="KW-0472">Membrane</keyword>
<reference evidence="3 4" key="1">
    <citation type="journal article" date="2023" name="Commun. Biol.">
        <title>Genome analysis of Parmales, the sister group of diatoms, reveals the evolutionary specialization of diatoms from phago-mixotrophs to photoautotrophs.</title>
        <authorList>
            <person name="Ban H."/>
            <person name="Sato S."/>
            <person name="Yoshikawa S."/>
            <person name="Yamada K."/>
            <person name="Nakamura Y."/>
            <person name="Ichinomiya M."/>
            <person name="Sato N."/>
            <person name="Blanc-Mathieu R."/>
            <person name="Endo H."/>
            <person name="Kuwata A."/>
            <person name="Ogata H."/>
        </authorList>
    </citation>
    <scope>NUCLEOTIDE SEQUENCE [LARGE SCALE GENOMIC DNA]</scope>
</reference>
<organism evidence="3 4">
    <name type="scientific">Tetraparma gracilis</name>
    <dbReference type="NCBI Taxonomy" id="2962635"/>
    <lineage>
        <taxon>Eukaryota</taxon>
        <taxon>Sar</taxon>
        <taxon>Stramenopiles</taxon>
        <taxon>Ochrophyta</taxon>
        <taxon>Bolidophyceae</taxon>
        <taxon>Parmales</taxon>
        <taxon>Triparmaceae</taxon>
        <taxon>Tetraparma</taxon>
    </lineage>
</organism>
<comment type="caution">
    <text evidence="3">The sequence shown here is derived from an EMBL/GenBank/DDBJ whole genome shotgun (WGS) entry which is preliminary data.</text>
</comment>
<name>A0ABQ6M8C1_9STRA</name>
<keyword evidence="2" id="KW-0812">Transmembrane</keyword>
<accession>A0ABQ6M8C1</accession>
<evidence type="ECO:0000256" key="2">
    <source>
        <dbReference type="SAM" id="Phobius"/>
    </source>
</evidence>
<dbReference type="Proteomes" id="UP001165060">
    <property type="component" value="Unassembled WGS sequence"/>
</dbReference>
<feature type="compositionally biased region" description="Basic and acidic residues" evidence="1">
    <location>
        <begin position="357"/>
        <end position="369"/>
    </location>
</feature>
<keyword evidence="2" id="KW-1133">Transmembrane helix</keyword>
<sequence>MVAFNTHPSERVSVRASESEDSDDGSSVSAPYPTLNAMSKNPHNPISDNTLAAVLERPSRVPLHKRVKRSVYTLLNDNMSTTLSRRLDAYLTIFLAYLSYLFALSGIMYGFPTALLTTPSFLGQSGAASVPFSYFFSLAMKWTTISIPGFIPTHESGLLDTALSTAFTPRTLWTFVPMSAIGTVLALWDMRNLVNVIMAVPSLMSGRFGLLRWRYLSLGGIYISLALMFDLLSASFSRGALDAVSIATAVSTTWCKIVGGAGTGQSMCVVGQNSGGSVNYMQTDDYSDDLQMDPADLRAYYSVSVFDFITYYIFGIFFCSCLLAKFTIEQSVLEEIKDMHGPESVNDNTVEIGGGRAEGERRDYEPPLV</sequence>
<feature type="region of interest" description="Disordered" evidence="1">
    <location>
        <begin position="1"/>
        <end position="44"/>
    </location>
</feature>
<proteinExistence type="predicted"/>
<feature type="transmembrane region" description="Helical" evidence="2">
    <location>
        <begin position="171"/>
        <end position="190"/>
    </location>
</feature>
<feature type="transmembrane region" description="Helical" evidence="2">
    <location>
        <begin position="299"/>
        <end position="324"/>
    </location>
</feature>
<dbReference type="EMBL" id="BRYB01000053">
    <property type="protein sequence ID" value="GMI21574.1"/>
    <property type="molecule type" value="Genomic_DNA"/>
</dbReference>